<comment type="caution">
    <text evidence="2">The sequence shown here is derived from an EMBL/GenBank/DDBJ whole genome shotgun (WGS) entry which is preliminary data.</text>
</comment>
<evidence type="ECO:0000313" key="2">
    <source>
        <dbReference type="EMBL" id="KYG08540.1"/>
    </source>
</evidence>
<dbReference type="Proteomes" id="UP000075502">
    <property type="component" value="Unassembled WGS sequence"/>
</dbReference>
<keyword evidence="1" id="KW-0732">Signal</keyword>
<protein>
    <recommendedName>
        <fullName evidence="4">Secreted protein</fullName>
    </recommendedName>
</protein>
<evidence type="ECO:0000256" key="1">
    <source>
        <dbReference type="SAM" id="SignalP"/>
    </source>
</evidence>
<gene>
    <name evidence="2" type="ORF">BE21_23045</name>
</gene>
<reference evidence="2 3" key="1">
    <citation type="submission" date="2014-02" db="EMBL/GenBank/DDBJ databases">
        <title>The small core and large imbalanced accessory genome model reveals a collaborative survival strategy of Sorangium cellulosum strains in nature.</title>
        <authorList>
            <person name="Han K."/>
            <person name="Peng R."/>
            <person name="Blom J."/>
            <person name="Li Y.-Z."/>
        </authorList>
    </citation>
    <scope>NUCLEOTIDE SEQUENCE [LARGE SCALE GENOMIC DNA]</scope>
    <source>
        <strain evidence="2 3">So0007-03</strain>
    </source>
</reference>
<feature type="chain" id="PRO_5007569961" description="Secreted protein" evidence="1">
    <location>
        <begin position="25"/>
        <end position="162"/>
    </location>
</feature>
<accession>A0A150TV32</accession>
<feature type="signal peptide" evidence="1">
    <location>
        <begin position="1"/>
        <end position="24"/>
    </location>
</feature>
<name>A0A150TV32_SORCE</name>
<proteinExistence type="predicted"/>
<evidence type="ECO:0008006" key="4">
    <source>
        <dbReference type="Google" id="ProtNLM"/>
    </source>
</evidence>
<evidence type="ECO:0000313" key="3">
    <source>
        <dbReference type="Proteomes" id="UP000075502"/>
    </source>
</evidence>
<sequence length="162" mass="17249">MVRIRKIVGLFGLAVLCAALPSFATDIKDYAGVNCAAAHSNNTYSLLNNYFLNTTSGGAIRAICPVVRDRVSASNGPAATMRVHDASSTEGISCNWISMSGNGTSLSVMFDDTTAAQTGDVTLSFSAPTSGTAARDHYFFSCLLPQNSRIYSYRVVENDQTD</sequence>
<organism evidence="2 3">
    <name type="scientific">Sorangium cellulosum</name>
    <name type="common">Polyangium cellulosum</name>
    <dbReference type="NCBI Taxonomy" id="56"/>
    <lineage>
        <taxon>Bacteria</taxon>
        <taxon>Pseudomonadati</taxon>
        <taxon>Myxococcota</taxon>
        <taxon>Polyangia</taxon>
        <taxon>Polyangiales</taxon>
        <taxon>Polyangiaceae</taxon>
        <taxon>Sorangium</taxon>
    </lineage>
</organism>
<dbReference type="EMBL" id="JEME01000952">
    <property type="protein sequence ID" value="KYG08540.1"/>
    <property type="molecule type" value="Genomic_DNA"/>
</dbReference>
<dbReference type="AlphaFoldDB" id="A0A150TV32"/>